<dbReference type="InterPro" id="IPR039650">
    <property type="entry name" value="HdrA-like"/>
</dbReference>
<dbReference type="GO" id="GO:0051539">
    <property type="term" value="F:4 iron, 4 sulfur cluster binding"/>
    <property type="evidence" value="ECO:0007669"/>
    <property type="project" value="UniProtKB-KW"/>
</dbReference>
<dbReference type="InterPro" id="IPR008979">
    <property type="entry name" value="Galactose-bd-like_sf"/>
</dbReference>
<protein>
    <submittedName>
        <fullName evidence="8">Secreted protein</fullName>
    </submittedName>
</protein>
<evidence type="ECO:0000256" key="6">
    <source>
        <dbReference type="SAM" id="SignalP"/>
    </source>
</evidence>
<evidence type="ECO:0000313" key="9">
    <source>
        <dbReference type="Proteomes" id="UP000290608"/>
    </source>
</evidence>
<feature type="chain" id="PRO_5020617717" evidence="6">
    <location>
        <begin position="30"/>
        <end position="648"/>
    </location>
</feature>
<dbReference type="SUPFAM" id="SSF51905">
    <property type="entry name" value="FAD/NAD(P)-binding domain"/>
    <property type="match status" value="1"/>
</dbReference>
<dbReference type="EMBL" id="QOVL01000030">
    <property type="protein sequence ID" value="RXG21875.1"/>
    <property type="molecule type" value="Genomic_DNA"/>
</dbReference>
<keyword evidence="3" id="KW-0560">Oxidoreductase</keyword>
<dbReference type="PROSITE" id="PS51318">
    <property type="entry name" value="TAT"/>
    <property type="match status" value="1"/>
</dbReference>
<organism evidence="8 9">
    <name type="scientific">Leeuwenhoekiella marinoflava</name>
    <dbReference type="NCBI Taxonomy" id="988"/>
    <lineage>
        <taxon>Bacteria</taxon>
        <taxon>Pseudomonadati</taxon>
        <taxon>Bacteroidota</taxon>
        <taxon>Flavobacteriia</taxon>
        <taxon>Flavobacteriales</taxon>
        <taxon>Flavobacteriaceae</taxon>
        <taxon>Leeuwenhoekiella</taxon>
    </lineage>
</organism>
<evidence type="ECO:0000256" key="4">
    <source>
        <dbReference type="ARBA" id="ARBA00023004"/>
    </source>
</evidence>
<dbReference type="GO" id="GO:0046872">
    <property type="term" value="F:metal ion binding"/>
    <property type="evidence" value="ECO:0007669"/>
    <property type="project" value="UniProtKB-KW"/>
</dbReference>
<dbReference type="RefSeq" id="WP_073101040.1">
    <property type="nucleotide sequence ID" value="NZ_QOVL01000030.1"/>
</dbReference>
<feature type="signal peptide" evidence="6">
    <location>
        <begin position="1"/>
        <end position="29"/>
    </location>
</feature>
<dbReference type="SUPFAM" id="SSF49785">
    <property type="entry name" value="Galactose-binding domain-like"/>
    <property type="match status" value="1"/>
</dbReference>
<dbReference type="PANTHER" id="PTHR43498">
    <property type="entry name" value="FERREDOXIN:COB-COM HETERODISULFIDE REDUCTASE SUBUNIT A"/>
    <property type="match status" value="1"/>
</dbReference>
<proteinExistence type="predicted"/>
<dbReference type="InterPro" id="IPR019546">
    <property type="entry name" value="TAT_signal_bac_arc"/>
</dbReference>
<evidence type="ECO:0000256" key="5">
    <source>
        <dbReference type="ARBA" id="ARBA00023014"/>
    </source>
</evidence>
<evidence type="ECO:0000313" key="8">
    <source>
        <dbReference type="EMBL" id="RXG21875.1"/>
    </source>
</evidence>
<dbReference type="InterPro" id="IPR036188">
    <property type="entry name" value="FAD/NAD-bd_sf"/>
</dbReference>
<keyword evidence="5" id="KW-0411">Iron-sulfur</keyword>
<dbReference type="NCBIfam" id="TIGR01409">
    <property type="entry name" value="TAT_signal_seq"/>
    <property type="match status" value="1"/>
</dbReference>
<sequence length="648" mass="71885">MNKRRGFLKTLGIGSGAVALGGPISTLFAANNSEFSFDGDNNTINRGEFLLKTEAYAKVTYNVDVCVVGGGMSGICAALAAARNGQKVLLMQDRSRLGGNASSEIRMHISGASQLKQVWRETGILEELVLTEAVTNPQRSYEMWDFVLYDKIVSEPNITLLLDTAFYDAEVSNNTIKKIWGICSPTEEISEITATYFTDCTGDGSLAAKTGAKCMRGREAKSTFNESLAVDVADQKTMGNSILFMAQPHEEEMPYTPPSWARKYTTKDFVHRNIGSYEYGYWWLELGGAIDIISDGQQNRHDLLATLFGVWDYIKNSGNHPESANWALSWVGMIPGKRESRRIVGPYIMKQQDVQAATLFEDRVAYGGWPLDDHPPGGMDSTGDVPYVSIPLKEPYSIPFRSLFSANIENLLFAGRNISVSHVALSSTRVMATCATLGQAVGTAMAYCLNHKLTPHSLATTAEEMFKFQQLLLKQDQAILGIRNEDENDLAKNAKVKSSSETQDGTASKIIDGINRDIADGKVHQWRASLEGGSQWIELSWKKAVTLNHIQLTFDTGLDRFLRMSPQDWVYNDQVRGPQPETIASYTIEAETSNGAKKIIEVENNFLRLASHTFDDLKVKALRITVSKTHGDKLARLFEVRCYRENQI</sequence>
<dbReference type="InterPro" id="IPR055826">
    <property type="entry name" value="DUF7402"/>
</dbReference>
<dbReference type="STRING" id="1122159.SAMN02745246_03973"/>
<dbReference type="Gene3D" id="2.60.120.260">
    <property type="entry name" value="Galactose-binding domain-like"/>
    <property type="match status" value="1"/>
</dbReference>
<gene>
    <name evidence="8" type="ORF">DSL99_3985</name>
</gene>
<dbReference type="Pfam" id="PF12831">
    <property type="entry name" value="FAD_oxidored"/>
    <property type="match status" value="1"/>
</dbReference>
<name>A0A4Q0P657_9FLAO</name>
<dbReference type="GO" id="GO:0016491">
    <property type="term" value="F:oxidoreductase activity"/>
    <property type="evidence" value="ECO:0007669"/>
    <property type="project" value="UniProtKB-KW"/>
</dbReference>
<reference evidence="8 9" key="1">
    <citation type="submission" date="2018-07" db="EMBL/GenBank/DDBJ databases">
        <title>Leeuwenhoekiella genomics.</title>
        <authorList>
            <person name="Tahon G."/>
            <person name="Willems A."/>
        </authorList>
    </citation>
    <scope>NUCLEOTIDE SEQUENCE [LARGE SCALE GENOMIC DNA]</scope>
    <source>
        <strain evidence="8 9">LMG 1345</strain>
    </source>
</reference>
<dbReference type="Gene3D" id="3.50.50.60">
    <property type="entry name" value="FAD/NAD(P)-binding domain"/>
    <property type="match status" value="1"/>
</dbReference>
<dbReference type="PANTHER" id="PTHR43498:SF1">
    <property type="entry name" value="COB--COM HETERODISULFIDE REDUCTASE IRON-SULFUR SUBUNIT A"/>
    <property type="match status" value="1"/>
</dbReference>
<dbReference type="InterPro" id="IPR006311">
    <property type="entry name" value="TAT_signal"/>
</dbReference>
<evidence type="ECO:0000256" key="3">
    <source>
        <dbReference type="ARBA" id="ARBA00023002"/>
    </source>
</evidence>
<comment type="caution">
    <text evidence="8">The sequence shown here is derived from an EMBL/GenBank/DDBJ whole genome shotgun (WGS) entry which is preliminary data.</text>
</comment>
<feature type="domain" description="DUF7402" evidence="7">
    <location>
        <begin position="489"/>
        <end position="552"/>
    </location>
</feature>
<evidence type="ECO:0000259" key="7">
    <source>
        <dbReference type="Pfam" id="PF24135"/>
    </source>
</evidence>
<keyword evidence="2" id="KW-0479">Metal-binding</keyword>
<evidence type="ECO:0000256" key="2">
    <source>
        <dbReference type="ARBA" id="ARBA00022723"/>
    </source>
</evidence>
<keyword evidence="6" id="KW-0732">Signal</keyword>
<keyword evidence="1" id="KW-0004">4Fe-4S</keyword>
<accession>A0A4Q0P657</accession>
<dbReference type="Pfam" id="PF24135">
    <property type="entry name" value="DUF7402"/>
    <property type="match status" value="1"/>
</dbReference>
<dbReference type="AlphaFoldDB" id="A0A4Q0P657"/>
<keyword evidence="4" id="KW-0408">Iron</keyword>
<dbReference type="Proteomes" id="UP000290608">
    <property type="component" value="Unassembled WGS sequence"/>
</dbReference>
<evidence type="ECO:0000256" key="1">
    <source>
        <dbReference type="ARBA" id="ARBA00022485"/>
    </source>
</evidence>